<gene>
    <name evidence="2" type="ORF">PLEPLA_LOCUS41435</name>
</gene>
<evidence type="ECO:0000313" key="3">
    <source>
        <dbReference type="Proteomes" id="UP001153269"/>
    </source>
</evidence>
<dbReference type="Proteomes" id="UP001153269">
    <property type="component" value="Unassembled WGS sequence"/>
</dbReference>
<proteinExistence type="predicted"/>
<organism evidence="2 3">
    <name type="scientific">Pleuronectes platessa</name>
    <name type="common">European plaice</name>
    <dbReference type="NCBI Taxonomy" id="8262"/>
    <lineage>
        <taxon>Eukaryota</taxon>
        <taxon>Metazoa</taxon>
        <taxon>Chordata</taxon>
        <taxon>Craniata</taxon>
        <taxon>Vertebrata</taxon>
        <taxon>Euteleostomi</taxon>
        <taxon>Actinopterygii</taxon>
        <taxon>Neopterygii</taxon>
        <taxon>Teleostei</taxon>
        <taxon>Neoteleostei</taxon>
        <taxon>Acanthomorphata</taxon>
        <taxon>Carangaria</taxon>
        <taxon>Pleuronectiformes</taxon>
        <taxon>Pleuronectoidei</taxon>
        <taxon>Pleuronectidae</taxon>
        <taxon>Pleuronectes</taxon>
    </lineage>
</organism>
<evidence type="ECO:0000313" key="2">
    <source>
        <dbReference type="EMBL" id="CAB1453679.1"/>
    </source>
</evidence>
<name>A0A9N7VNL6_PLEPL</name>
<evidence type="ECO:0000256" key="1">
    <source>
        <dbReference type="SAM" id="MobiDB-lite"/>
    </source>
</evidence>
<sequence length="123" mass="13162">MEEADLSDRVGALIWRRAERRLQFPACSLPDPACPSQSQAPSVAGRCVGHGASASSQLEVPRLHSGARILQRSEGETSGRKKRQLSHTAGTAGSFAHKSLRPQHAALCPLSFPSRSSITGEVY</sequence>
<accession>A0A9N7VNL6</accession>
<dbReference type="EMBL" id="CADEAL010004180">
    <property type="protein sequence ID" value="CAB1453679.1"/>
    <property type="molecule type" value="Genomic_DNA"/>
</dbReference>
<feature type="region of interest" description="Disordered" evidence="1">
    <location>
        <begin position="35"/>
        <end position="98"/>
    </location>
</feature>
<protein>
    <submittedName>
        <fullName evidence="2">Uncharacterized protein</fullName>
    </submittedName>
</protein>
<comment type="caution">
    <text evidence="2">The sequence shown here is derived from an EMBL/GenBank/DDBJ whole genome shotgun (WGS) entry which is preliminary data.</text>
</comment>
<reference evidence="2" key="1">
    <citation type="submission" date="2020-03" db="EMBL/GenBank/DDBJ databases">
        <authorList>
            <person name="Weist P."/>
        </authorList>
    </citation>
    <scope>NUCLEOTIDE SEQUENCE</scope>
</reference>
<keyword evidence="3" id="KW-1185">Reference proteome</keyword>
<dbReference type="AlphaFoldDB" id="A0A9N7VNL6"/>